<evidence type="ECO:0000313" key="2">
    <source>
        <dbReference type="Proteomes" id="UP001175000"/>
    </source>
</evidence>
<accession>A0AA39WVU1</accession>
<organism evidence="1 2">
    <name type="scientific">Immersiella caudata</name>
    <dbReference type="NCBI Taxonomy" id="314043"/>
    <lineage>
        <taxon>Eukaryota</taxon>
        <taxon>Fungi</taxon>
        <taxon>Dikarya</taxon>
        <taxon>Ascomycota</taxon>
        <taxon>Pezizomycotina</taxon>
        <taxon>Sordariomycetes</taxon>
        <taxon>Sordariomycetidae</taxon>
        <taxon>Sordariales</taxon>
        <taxon>Lasiosphaeriaceae</taxon>
        <taxon>Immersiella</taxon>
    </lineage>
</organism>
<proteinExistence type="predicted"/>
<evidence type="ECO:0000313" key="1">
    <source>
        <dbReference type="EMBL" id="KAK0622332.1"/>
    </source>
</evidence>
<keyword evidence="2" id="KW-1185">Reference proteome</keyword>
<comment type="caution">
    <text evidence="1">The sequence shown here is derived from an EMBL/GenBank/DDBJ whole genome shotgun (WGS) entry which is preliminary data.</text>
</comment>
<protein>
    <submittedName>
        <fullName evidence="1">Uncharacterized protein</fullName>
    </submittedName>
</protein>
<gene>
    <name evidence="1" type="ORF">B0T14DRAFT_147438</name>
</gene>
<reference evidence="1" key="1">
    <citation type="submission" date="2023-06" db="EMBL/GenBank/DDBJ databases">
        <title>Genome-scale phylogeny and comparative genomics of the fungal order Sordariales.</title>
        <authorList>
            <consortium name="Lawrence Berkeley National Laboratory"/>
            <person name="Hensen N."/>
            <person name="Bonometti L."/>
            <person name="Westerberg I."/>
            <person name="Brannstrom I.O."/>
            <person name="Guillou S."/>
            <person name="Cros-Aarteil S."/>
            <person name="Calhoun S."/>
            <person name="Haridas S."/>
            <person name="Kuo A."/>
            <person name="Mondo S."/>
            <person name="Pangilinan J."/>
            <person name="Riley R."/>
            <person name="Labutti K."/>
            <person name="Andreopoulos B."/>
            <person name="Lipzen A."/>
            <person name="Chen C."/>
            <person name="Yanf M."/>
            <person name="Daum C."/>
            <person name="Ng V."/>
            <person name="Clum A."/>
            <person name="Steindorff A."/>
            <person name="Ohm R."/>
            <person name="Martin F."/>
            <person name="Silar P."/>
            <person name="Natvig D."/>
            <person name="Lalanne C."/>
            <person name="Gautier V."/>
            <person name="Ament-Velasquez S.L."/>
            <person name="Kruys A."/>
            <person name="Hutchinson M.I."/>
            <person name="Powell A.J."/>
            <person name="Barry K."/>
            <person name="Miller A.N."/>
            <person name="Grigoriev I.V."/>
            <person name="Debuchy R."/>
            <person name="Gladieux P."/>
            <person name="Thoren M.H."/>
            <person name="Johannesson H."/>
        </authorList>
    </citation>
    <scope>NUCLEOTIDE SEQUENCE</scope>
    <source>
        <strain evidence="1">CBS 606.72</strain>
    </source>
</reference>
<name>A0AA39WVU1_9PEZI</name>
<dbReference type="EMBL" id="JAULSU010000003">
    <property type="protein sequence ID" value="KAK0622332.1"/>
    <property type="molecule type" value="Genomic_DNA"/>
</dbReference>
<sequence>MINSIIKTIALTLGTPLTITATYLLYLNYKVSPHVTAATKIRRSPSDKTLFGILKPTCIPSDVADENAQCILAYERVTSQPLPQSQLHIPDVESLLTRYIRATMTAFSYTPQVFLLKRMMPKDASIAETFDRERIQALMFEVGDRVHGVWRVAYRGDSGFDTGLRKCHRIELAMEAPPEYNGPVVEGVVVVGVEEVDEGHVRFVNETWMWRRTGEKKAMLESAAGRWFHTLLSGWLVKRGVEELVAEAGKVMGVESSVSNISRKRV</sequence>
<dbReference type="Proteomes" id="UP001175000">
    <property type="component" value="Unassembled WGS sequence"/>
</dbReference>
<dbReference type="AlphaFoldDB" id="A0AA39WVU1"/>